<reference evidence="4" key="1">
    <citation type="submission" date="2010-09" db="EMBL/GenBank/DDBJ databases">
        <title>The genome sequence of Geomyces destructans 20631-21.</title>
        <authorList>
            <consortium name="The Broad Institute Genome Sequencing Platform"/>
            <person name="Cuomo C.A."/>
            <person name="Blehert D.S."/>
            <person name="Lorch J.M."/>
            <person name="Young S.K."/>
            <person name="Zeng Q."/>
            <person name="Gargeya S."/>
            <person name="Fitzgerald M."/>
            <person name="Haas B."/>
            <person name="Abouelleil A."/>
            <person name="Alvarado L."/>
            <person name="Arachchi H.M."/>
            <person name="Berlin A."/>
            <person name="Brown A."/>
            <person name="Chapman S.B."/>
            <person name="Chen Z."/>
            <person name="Dunbar C."/>
            <person name="Freedman E."/>
            <person name="Gearin G."/>
            <person name="Gellesch M."/>
            <person name="Goldberg J."/>
            <person name="Griggs A."/>
            <person name="Gujja S."/>
            <person name="Heiman D."/>
            <person name="Howarth C."/>
            <person name="Larson L."/>
            <person name="Lui A."/>
            <person name="MacDonald P.J.P."/>
            <person name="Montmayeur A."/>
            <person name="Murphy C."/>
            <person name="Neiman D."/>
            <person name="Pearson M."/>
            <person name="Priest M."/>
            <person name="Roberts A."/>
            <person name="Saif S."/>
            <person name="Shea T."/>
            <person name="Shenoy N."/>
            <person name="Sisk P."/>
            <person name="Stolte C."/>
            <person name="Sykes S."/>
            <person name="Wortman J."/>
            <person name="Nusbaum C."/>
            <person name="Birren B."/>
        </authorList>
    </citation>
    <scope>NUCLEOTIDE SEQUENCE [LARGE SCALE GENOMIC DNA]</scope>
    <source>
        <strain evidence="4">ATCC MYA-4855 / 20631-21</strain>
    </source>
</reference>
<accession>L8G4E4</accession>
<sequence length="211" mass="23830">MMPGAVCLRSRASLRFAAFAPKTRTSLTRTYSAKRVLENEADTAEFLSKPSWSVQSLLPSASDATTTPSTTPAQLSHLLRLSALPQPKDAAEEESMIAMLESQLHFVREIQKVDTTGVEPLQAIREETKEALAERTIGLETLEDALAQEEFKGKMKRPRRRGGEPKEINYKEIERPRRLESEPQKMDRQWKPLSTANRTAGEYFVVKNKKD</sequence>
<dbReference type="GO" id="GO:0030956">
    <property type="term" value="C:glutamyl-tRNA(Gln) amidotransferase complex"/>
    <property type="evidence" value="ECO:0007669"/>
    <property type="project" value="TreeGrafter"/>
</dbReference>
<dbReference type="EMBL" id="GL573207">
    <property type="protein sequence ID" value="ELR07669.1"/>
    <property type="molecule type" value="Genomic_DNA"/>
</dbReference>
<dbReference type="GO" id="GO:0006450">
    <property type="term" value="P:regulation of translational fidelity"/>
    <property type="evidence" value="ECO:0007669"/>
    <property type="project" value="InterPro"/>
</dbReference>
<evidence type="ECO:0000313" key="3">
    <source>
        <dbReference type="EMBL" id="ELR07669.1"/>
    </source>
</evidence>
<keyword evidence="4" id="KW-1185">Reference proteome</keyword>
<organism evidence="3 4">
    <name type="scientific">Pseudogymnoascus destructans (strain ATCC MYA-4855 / 20631-21)</name>
    <name type="common">Bat white-nose syndrome fungus</name>
    <name type="synonym">Geomyces destructans</name>
    <dbReference type="NCBI Taxonomy" id="658429"/>
    <lineage>
        <taxon>Eukaryota</taxon>
        <taxon>Fungi</taxon>
        <taxon>Dikarya</taxon>
        <taxon>Ascomycota</taxon>
        <taxon>Pezizomycotina</taxon>
        <taxon>Leotiomycetes</taxon>
        <taxon>Thelebolales</taxon>
        <taxon>Thelebolaceae</taxon>
        <taxon>Pseudogymnoascus</taxon>
    </lineage>
</organism>
<dbReference type="HOGENOM" id="CLU_085810_0_0_1"/>
<dbReference type="Pfam" id="PF20978">
    <property type="entry name" value="Gta3"/>
    <property type="match status" value="1"/>
</dbReference>
<dbReference type="VEuPathDB" id="FungiDB:GMDG_02691"/>
<dbReference type="AlphaFoldDB" id="L8G4E4"/>
<dbReference type="InterPro" id="IPR049545">
    <property type="entry name" value="Gta3_dom"/>
</dbReference>
<dbReference type="InParanoid" id="L8G4E4"/>
<gene>
    <name evidence="3" type="ORF">GMDG_02691</name>
</gene>
<evidence type="ECO:0000313" key="4">
    <source>
        <dbReference type="Proteomes" id="UP000011064"/>
    </source>
</evidence>
<dbReference type="GO" id="GO:0070681">
    <property type="term" value="P:glutaminyl-tRNAGln biosynthesis via transamidation"/>
    <property type="evidence" value="ECO:0007669"/>
    <property type="project" value="TreeGrafter"/>
</dbReference>
<name>L8G4E4_PSED2</name>
<feature type="region of interest" description="Disordered" evidence="1">
    <location>
        <begin position="152"/>
        <end position="194"/>
    </location>
</feature>
<dbReference type="GO" id="GO:0032543">
    <property type="term" value="P:mitochondrial translation"/>
    <property type="evidence" value="ECO:0007669"/>
    <property type="project" value="TreeGrafter"/>
</dbReference>
<dbReference type="OrthoDB" id="5522061at2759"/>
<dbReference type="InterPro" id="IPR003837">
    <property type="entry name" value="GatC"/>
</dbReference>
<feature type="compositionally biased region" description="Basic and acidic residues" evidence="1">
    <location>
        <begin position="161"/>
        <end position="190"/>
    </location>
</feature>
<dbReference type="PANTHER" id="PTHR15004:SF0">
    <property type="entry name" value="GLUTAMYL-TRNA(GLN) AMIDOTRANSFERASE SUBUNIT C, MITOCHONDRIAL"/>
    <property type="match status" value="1"/>
</dbReference>
<dbReference type="GO" id="GO:0005739">
    <property type="term" value="C:mitochondrion"/>
    <property type="evidence" value="ECO:0007669"/>
    <property type="project" value="TreeGrafter"/>
</dbReference>
<protein>
    <recommendedName>
        <fullName evidence="2">Glutamyl-tRNA amidotransferase complex subunit Gta3 domain-containing protein</fullName>
    </recommendedName>
</protein>
<proteinExistence type="predicted"/>
<evidence type="ECO:0000256" key="1">
    <source>
        <dbReference type="SAM" id="MobiDB-lite"/>
    </source>
</evidence>
<evidence type="ECO:0000259" key="2">
    <source>
        <dbReference type="Pfam" id="PF20978"/>
    </source>
</evidence>
<dbReference type="Proteomes" id="UP000011064">
    <property type="component" value="Unassembled WGS sequence"/>
</dbReference>
<dbReference type="PANTHER" id="PTHR15004">
    <property type="entry name" value="GLUTAMYL-TRNA(GLN) AMIDOTRANSFERASE SUBUNIT C, MITOCHONDRIAL"/>
    <property type="match status" value="1"/>
</dbReference>
<feature type="domain" description="Glutamyl-tRNA amidotransferase complex subunit Gta3" evidence="2">
    <location>
        <begin position="68"/>
        <end position="121"/>
    </location>
</feature>